<protein>
    <submittedName>
        <fullName evidence="1">Uncharacterized protein</fullName>
    </submittedName>
</protein>
<proteinExistence type="predicted"/>
<dbReference type="AlphaFoldDB" id="A0A6C0CMJ6"/>
<organism evidence="1">
    <name type="scientific">viral metagenome</name>
    <dbReference type="NCBI Taxonomy" id="1070528"/>
    <lineage>
        <taxon>unclassified sequences</taxon>
        <taxon>metagenomes</taxon>
        <taxon>organismal metagenomes</taxon>
    </lineage>
</organism>
<reference evidence="1" key="1">
    <citation type="journal article" date="2020" name="Nature">
        <title>Giant virus diversity and host interactions through global metagenomics.</title>
        <authorList>
            <person name="Schulz F."/>
            <person name="Roux S."/>
            <person name="Paez-Espino D."/>
            <person name="Jungbluth S."/>
            <person name="Walsh D.A."/>
            <person name="Denef V.J."/>
            <person name="McMahon K.D."/>
            <person name="Konstantinidis K.T."/>
            <person name="Eloe-Fadrosh E.A."/>
            <person name="Kyrpides N.C."/>
            <person name="Woyke T."/>
        </authorList>
    </citation>
    <scope>NUCLEOTIDE SEQUENCE</scope>
    <source>
        <strain evidence="1">GVMAG-M-3300021425-14</strain>
    </source>
</reference>
<sequence length="43" mass="5194">MTEKKENFFICPHCHLAFMTENIKFFDHVSICEDLDHRIVLLQ</sequence>
<evidence type="ECO:0000313" key="1">
    <source>
        <dbReference type="EMBL" id="QHT05828.1"/>
    </source>
</evidence>
<dbReference type="EMBL" id="MN739460">
    <property type="protein sequence ID" value="QHT05828.1"/>
    <property type="molecule type" value="Genomic_DNA"/>
</dbReference>
<accession>A0A6C0CMJ6</accession>
<name>A0A6C0CMJ6_9ZZZZ</name>